<comment type="caution">
    <text evidence="1">The sequence shown here is derived from an EMBL/GenBank/DDBJ whole genome shotgun (WGS) entry which is preliminary data.</text>
</comment>
<protein>
    <submittedName>
        <fullName evidence="1">SMI1/KNR4 family protein</fullName>
    </submittedName>
</protein>
<accession>A0A6G3XLF0</accession>
<organism evidence="1">
    <name type="scientific">Streptomyces sp. SID7499</name>
    <dbReference type="NCBI Taxonomy" id="2706086"/>
    <lineage>
        <taxon>Bacteria</taxon>
        <taxon>Bacillati</taxon>
        <taxon>Actinomycetota</taxon>
        <taxon>Actinomycetes</taxon>
        <taxon>Kitasatosporales</taxon>
        <taxon>Streptomycetaceae</taxon>
        <taxon>Streptomyces</taxon>
    </lineage>
</organism>
<evidence type="ECO:0000313" key="1">
    <source>
        <dbReference type="EMBL" id="NEE18645.1"/>
    </source>
</evidence>
<gene>
    <name evidence="1" type="ORF">G3M58_70760</name>
</gene>
<feature type="non-terminal residue" evidence="1">
    <location>
        <position position="63"/>
    </location>
</feature>
<name>A0A6G3XLF0_9ACTN</name>
<dbReference type="EMBL" id="JAAGMN010007465">
    <property type="protein sequence ID" value="NEE18645.1"/>
    <property type="molecule type" value="Genomic_DNA"/>
</dbReference>
<dbReference type="AlphaFoldDB" id="A0A6G3XLF0"/>
<reference evidence="1" key="1">
    <citation type="submission" date="2020-01" db="EMBL/GenBank/DDBJ databases">
        <title>Insect and environment-associated Actinomycetes.</title>
        <authorList>
            <person name="Currrie C."/>
            <person name="Chevrette M."/>
            <person name="Carlson C."/>
            <person name="Stubbendieck R."/>
            <person name="Wendt-Pienkowski E."/>
        </authorList>
    </citation>
    <scope>NUCLEOTIDE SEQUENCE</scope>
    <source>
        <strain evidence="1">SID7499</strain>
    </source>
</reference>
<proteinExistence type="predicted"/>
<sequence length="63" mass="6790">MTQEFDLAESLARGVTGRSGAWSFIQGFAAHWADALQNGDGWTEADLAEAEERLGVQLPAALR</sequence>